<dbReference type="RefSeq" id="WP_072715889.1">
    <property type="nucleotide sequence ID" value="NZ_FRAU01000006.1"/>
</dbReference>
<dbReference type="AlphaFoldDB" id="A0A1M6VJS3"/>
<evidence type="ECO:0000256" key="1">
    <source>
        <dbReference type="SAM" id="MobiDB-lite"/>
    </source>
</evidence>
<dbReference type="STRING" id="633813.SAMN04488087_2065"/>
<protein>
    <submittedName>
        <fullName evidence="2">Uncharacterized protein</fullName>
    </submittedName>
</protein>
<name>A0A1M6VJS3_9BACT</name>
<dbReference type="EMBL" id="FRAU01000006">
    <property type="protein sequence ID" value="SHK81604.1"/>
    <property type="molecule type" value="Genomic_DNA"/>
</dbReference>
<reference evidence="3" key="1">
    <citation type="submission" date="2016-11" db="EMBL/GenBank/DDBJ databases">
        <authorList>
            <person name="Varghese N."/>
            <person name="Submissions S."/>
        </authorList>
    </citation>
    <scope>NUCLEOTIDE SEQUENCE [LARGE SCALE GENOMIC DNA]</scope>
    <source>
        <strain evidence="3">DSM 22212</strain>
    </source>
</reference>
<keyword evidence="3" id="KW-1185">Reference proteome</keyword>
<accession>A0A1M6VJS3</accession>
<proteinExistence type="predicted"/>
<dbReference type="OrthoDB" id="9808428at2"/>
<sequence>MEAVRTYCWRRKAFDKLAEIGLLVPDDRLILQKTSFSSRHAAAIRRGEESFRGVFLLQQFDMRVQLLRALDRDSEPAPDVVAEEAPFDDTVTAHPTTAVVEGTSALLSFDRVLEIPRPPEDAPYGSSQALSPPDALAPRARPGASIERGRLFPNPRA</sequence>
<dbReference type="Proteomes" id="UP000185812">
    <property type="component" value="Unassembled WGS sequence"/>
</dbReference>
<gene>
    <name evidence="2" type="ORF">SAMN04488087_2065</name>
</gene>
<feature type="region of interest" description="Disordered" evidence="1">
    <location>
        <begin position="117"/>
        <end position="157"/>
    </location>
</feature>
<evidence type="ECO:0000313" key="2">
    <source>
        <dbReference type="EMBL" id="SHK81604.1"/>
    </source>
</evidence>
<evidence type="ECO:0000313" key="3">
    <source>
        <dbReference type="Proteomes" id="UP000185812"/>
    </source>
</evidence>
<organism evidence="2 3">
    <name type="scientific">Rhodothermus profundi</name>
    <dbReference type="NCBI Taxonomy" id="633813"/>
    <lineage>
        <taxon>Bacteria</taxon>
        <taxon>Pseudomonadati</taxon>
        <taxon>Rhodothermota</taxon>
        <taxon>Rhodothermia</taxon>
        <taxon>Rhodothermales</taxon>
        <taxon>Rhodothermaceae</taxon>
        <taxon>Rhodothermus</taxon>
    </lineage>
</organism>